<dbReference type="InterPro" id="IPR041588">
    <property type="entry name" value="Integrase_H2C2"/>
</dbReference>
<dbReference type="InterPro" id="IPR036875">
    <property type="entry name" value="Znf_CCHC_sf"/>
</dbReference>
<dbReference type="InterPro" id="IPR003309">
    <property type="entry name" value="SCAN_dom"/>
</dbReference>
<evidence type="ECO:0000256" key="2">
    <source>
        <dbReference type="SAM" id="MobiDB-lite"/>
    </source>
</evidence>
<dbReference type="PROSITE" id="PS50158">
    <property type="entry name" value="ZF_CCHC"/>
    <property type="match status" value="1"/>
</dbReference>
<dbReference type="InterPro" id="IPR001584">
    <property type="entry name" value="Integrase_cat-core"/>
</dbReference>
<dbReference type="GO" id="GO:0015074">
    <property type="term" value="P:DNA integration"/>
    <property type="evidence" value="ECO:0007669"/>
    <property type="project" value="InterPro"/>
</dbReference>
<dbReference type="Proteomes" id="UP001283361">
    <property type="component" value="Unassembled WGS sequence"/>
</dbReference>
<organism evidence="6 7">
    <name type="scientific">Elysia crispata</name>
    <name type="common">lettuce slug</name>
    <dbReference type="NCBI Taxonomy" id="231223"/>
    <lineage>
        <taxon>Eukaryota</taxon>
        <taxon>Metazoa</taxon>
        <taxon>Spiralia</taxon>
        <taxon>Lophotrochozoa</taxon>
        <taxon>Mollusca</taxon>
        <taxon>Gastropoda</taxon>
        <taxon>Heterobranchia</taxon>
        <taxon>Euthyneura</taxon>
        <taxon>Panpulmonata</taxon>
        <taxon>Sacoglossa</taxon>
        <taxon>Placobranchoidea</taxon>
        <taxon>Plakobranchidae</taxon>
        <taxon>Elysia</taxon>
    </lineage>
</organism>
<keyword evidence="1" id="KW-0479">Metal-binding</keyword>
<proteinExistence type="predicted"/>
<gene>
    <name evidence="6" type="ORF">RRG08_023419</name>
</gene>
<dbReference type="SMART" id="SM00343">
    <property type="entry name" value="ZnF_C2HC"/>
    <property type="match status" value="2"/>
</dbReference>
<dbReference type="InterPro" id="IPR038269">
    <property type="entry name" value="SCAN_sf"/>
</dbReference>
<dbReference type="Gene3D" id="3.30.420.10">
    <property type="entry name" value="Ribonuclease H-like superfamily/Ribonuclease H"/>
    <property type="match status" value="1"/>
</dbReference>
<evidence type="ECO:0000313" key="6">
    <source>
        <dbReference type="EMBL" id="KAK3742587.1"/>
    </source>
</evidence>
<dbReference type="AlphaFoldDB" id="A0AAE1CX88"/>
<dbReference type="SUPFAM" id="SSF47353">
    <property type="entry name" value="Retrovirus capsid dimerization domain-like"/>
    <property type="match status" value="1"/>
</dbReference>
<dbReference type="PANTHER" id="PTHR46888">
    <property type="entry name" value="ZINC KNUCKLE DOMAINCONTAINING PROTEIN-RELATED"/>
    <property type="match status" value="1"/>
</dbReference>
<feature type="domain" description="Integrase catalytic" evidence="5">
    <location>
        <begin position="593"/>
        <end position="719"/>
    </location>
</feature>
<feature type="compositionally biased region" description="Polar residues" evidence="2">
    <location>
        <begin position="77"/>
        <end position="91"/>
    </location>
</feature>
<dbReference type="EMBL" id="JAWDGP010006346">
    <property type="protein sequence ID" value="KAK3742587.1"/>
    <property type="molecule type" value="Genomic_DNA"/>
</dbReference>
<keyword evidence="7" id="KW-1185">Reference proteome</keyword>
<evidence type="ECO:0000313" key="7">
    <source>
        <dbReference type="Proteomes" id="UP001283361"/>
    </source>
</evidence>
<name>A0AAE1CX88_9GAST</name>
<dbReference type="GO" id="GO:0008270">
    <property type="term" value="F:zinc ion binding"/>
    <property type="evidence" value="ECO:0007669"/>
    <property type="project" value="UniProtKB-KW"/>
</dbReference>
<dbReference type="Pfam" id="PF17921">
    <property type="entry name" value="Integrase_H2C2"/>
    <property type="match status" value="1"/>
</dbReference>
<dbReference type="InterPro" id="IPR001878">
    <property type="entry name" value="Znf_CCHC"/>
</dbReference>
<evidence type="ECO:0000259" key="3">
    <source>
        <dbReference type="PROSITE" id="PS50158"/>
    </source>
</evidence>
<reference evidence="6" key="1">
    <citation type="journal article" date="2023" name="G3 (Bethesda)">
        <title>A reference genome for the long-term kleptoplast-retaining sea slug Elysia crispata morphotype clarki.</title>
        <authorList>
            <person name="Eastman K.E."/>
            <person name="Pendleton A.L."/>
            <person name="Shaikh M.A."/>
            <person name="Suttiyut T."/>
            <person name="Ogas R."/>
            <person name="Tomko P."/>
            <person name="Gavelis G."/>
            <person name="Widhalm J.R."/>
            <person name="Wisecaver J.H."/>
        </authorList>
    </citation>
    <scope>NUCLEOTIDE SEQUENCE</scope>
    <source>
        <strain evidence="6">ECLA1</strain>
    </source>
</reference>
<dbReference type="SUPFAM" id="SSF53098">
    <property type="entry name" value="Ribonuclease H-like"/>
    <property type="match status" value="1"/>
</dbReference>
<dbReference type="Pfam" id="PF00665">
    <property type="entry name" value="rve"/>
    <property type="match status" value="1"/>
</dbReference>
<dbReference type="PROSITE" id="PS50994">
    <property type="entry name" value="INTEGRASE"/>
    <property type="match status" value="1"/>
</dbReference>
<feature type="domain" description="SCAN box" evidence="4">
    <location>
        <begin position="185"/>
        <end position="259"/>
    </location>
</feature>
<feature type="domain" description="CCHC-type" evidence="3">
    <location>
        <begin position="321"/>
        <end position="336"/>
    </location>
</feature>
<dbReference type="Gene3D" id="4.10.60.10">
    <property type="entry name" value="Zinc finger, CCHC-type"/>
    <property type="match status" value="1"/>
</dbReference>
<evidence type="ECO:0000259" key="5">
    <source>
        <dbReference type="PROSITE" id="PS50994"/>
    </source>
</evidence>
<dbReference type="Gene3D" id="1.10.340.70">
    <property type="match status" value="1"/>
</dbReference>
<dbReference type="FunFam" id="1.10.340.70:FF:000001">
    <property type="entry name" value="Retrovirus-related Pol polyprotein from transposon gypsy-like Protein"/>
    <property type="match status" value="1"/>
</dbReference>
<dbReference type="SUPFAM" id="SSF57756">
    <property type="entry name" value="Retrovirus zinc finger-like domains"/>
    <property type="match status" value="1"/>
</dbReference>
<evidence type="ECO:0000256" key="1">
    <source>
        <dbReference type="PROSITE-ProRule" id="PRU00047"/>
    </source>
</evidence>
<evidence type="ECO:0000259" key="4">
    <source>
        <dbReference type="PROSITE" id="PS50804"/>
    </source>
</evidence>
<keyword evidence="1" id="KW-0862">Zinc</keyword>
<comment type="caution">
    <text evidence="6">The sequence shown here is derived from an EMBL/GenBank/DDBJ whole genome shotgun (WGS) entry which is preliminary data.</text>
</comment>
<dbReference type="InterPro" id="IPR012337">
    <property type="entry name" value="RNaseH-like_sf"/>
</dbReference>
<protein>
    <submittedName>
        <fullName evidence="6">Uncharacterized protein</fullName>
    </submittedName>
</protein>
<feature type="region of interest" description="Disordered" evidence="2">
    <location>
        <begin position="75"/>
        <end position="102"/>
    </location>
</feature>
<dbReference type="PROSITE" id="PS50804">
    <property type="entry name" value="SCAN_BOX"/>
    <property type="match status" value="1"/>
</dbReference>
<sequence length="719" mass="82010">MSSIQEIKEIAEELQLRGDEKKNFIIEQMDKLRKLQAEKEQRQAEAKLQAEKEEREAKERLKMEEIRTQLELAKIQAQASQQSEHNHTSGGTRPVHEGENSKFKMPKLPAFVDIKDDLDSWLLRFERFATTSGWTKESWCTPLSALLTGRALEVFCRLSETEATDYDRVKEVLQKRYNLTEDGYRQRFRTCSPEEGENPSMFIVCLKTFLERWMKLAEAPQTYEALRDLFVKEQFLDSSPAGLSTYQRERRLADLEEVARSAELFLTARKRQLSARARQGTTYRQNKPPIFKKEEIICHICRKPGHTTQNCRNKATHGRGCYHCGELTHMRKDCPKLRMNNSQVTSSKRAGSAAIGLWKPKDQHQERMREKQAPDMTLDNTVLLAEKARIQVKTPYLSGEVEALCILEVICDLVGNVPSARNPDDPDLTAMVGAVTTRAQARQEVKHKPLTVPGTPKHTGVDRRELIRLQQDDEAIKRMGETAMPENRAGGTSFLKKKDGIVNRIYNDETRGGANVRQVVLPESLRKYVMSVTHDTITEGHLGIKKTREKIMSNFYWPGMYEDVARYCRSCDICQKTVSKGRVQKVTMENIPVVDVPFKRVAVNLIGPIEPASEAGHRYILTLVDYATRYPEAVPLKIIDTETVAEALVDIYSRVGVPNEILSDQGTQFISDCLKEECRLLGVTQSTTTPYHPMCNGLVEKFNGTLKTMLKRLCNEKPN</sequence>
<dbReference type="InterPro" id="IPR036397">
    <property type="entry name" value="RNaseH_sf"/>
</dbReference>
<keyword evidence="1" id="KW-0863">Zinc-finger</keyword>
<accession>A0AAE1CX88</accession>
<dbReference type="Gene3D" id="1.10.4020.10">
    <property type="entry name" value="DNA breaking-rejoining enzymes"/>
    <property type="match status" value="1"/>
</dbReference>
<dbReference type="GO" id="GO:0003676">
    <property type="term" value="F:nucleic acid binding"/>
    <property type="evidence" value="ECO:0007669"/>
    <property type="project" value="InterPro"/>
</dbReference>
<dbReference type="PANTHER" id="PTHR46888:SF1">
    <property type="entry name" value="RIBONUCLEASE H"/>
    <property type="match status" value="1"/>
</dbReference>
<dbReference type="Pfam" id="PF02023">
    <property type="entry name" value="SCAN"/>
    <property type="match status" value="1"/>
</dbReference>